<evidence type="ECO:0000313" key="1">
    <source>
        <dbReference type="EMBL" id="KAF0703524.1"/>
    </source>
</evidence>
<organism evidence="1 2">
    <name type="scientific">Aphanomyces astaci</name>
    <name type="common">Crayfish plague agent</name>
    <dbReference type="NCBI Taxonomy" id="112090"/>
    <lineage>
        <taxon>Eukaryota</taxon>
        <taxon>Sar</taxon>
        <taxon>Stramenopiles</taxon>
        <taxon>Oomycota</taxon>
        <taxon>Saprolegniomycetes</taxon>
        <taxon>Saprolegniales</taxon>
        <taxon>Verrucalvaceae</taxon>
        <taxon>Aphanomyces</taxon>
    </lineage>
</organism>
<name>A0A6A4Z8F5_APHAT</name>
<accession>A0A6A4Z8F5</accession>
<reference evidence="1 2" key="1">
    <citation type="submission" date="2019-06" db="EMBL/GenBank/DDBJ databases">
        <title>Genomics analysis of Aphanomyces spp. identifies a new class of oomycete effector associated with host adaptation.</title>
        <authorList>
            <person name="Gaulin E."/>
        </authorList>
    </citation>
    <scope>NUCLEOTIDE SEQUENCE [LARGE SCALE GENOMIC DNA]</scope>
    <source>
        <strain evidence="1 2">E</strain>
    </source>
</reference>
<proteinExistence type="predicted"/>
<sequence length="245" mass="28037">MALRAPSRGGDEERAFDAELILFVPEEERVAVMVEACSKHSRSFVAHAYRPFLSYALQHPHATSLPALLRRFLEEVDSAKRVSMIRIGLEELEKVLAANHNNNTVCVVALESFLATCPMQVESMVDFIERTMTCDLSKDVRKQVMQTLSLLGVYRCNLSDDAKRWYFVQAMQLESTSHLREFALGYLQKMDLSHDAALHAIVNQLRDKSKRVAQIRTMHTMALETIFKVDPKVVWMHDFPHLFVS</sequence>
<dbReference type="EMBL" id="VJMI01020720">
    <property type="protein sequence ID" value="KAF0703524.1"/>
    <property type="molecule type" value="Genomic_DNA"/>
</dbReference>
<dbReference type="AlphaFoldDB" id="A0A6A4Z8F5"/>
<dbReference type="Proteomes" id="UP000469452">
    <property type="component" value="Unassembled WGS sequence"/>
</dbReference>
<comment type="caution">
    <text evidence="1">The sequence shown here is derived from an EMBL/GenBank/DDBJ whole genome shotgun (WGS) entry which is preliminary data.</text>
</comment>
<dbReference type="VEuPathDB" id="FungiDB:H257_00780"/>
<protein>
    <submittedName>
        <fullName evidence="1">Uncharacterized protein</fullName>
    </submittedName>
</protein>
<gene>
    <name evidence="1" type="ORF">AaE_015328</name>
</gene>
<evidence type="ECO:0000313" key="2">
    <source>
        <dbReference type="Proteomes" id="UP000469452"/>
    </source>
</evidence>